<dbReference type="EMBL" id="KY769270">
    <property type="protein sequence ID" value="ARB11009.1"/>
    <property type="molecule type" value="Genomic_DNA"/>
</dbReference>
<evidence type="ECO:0000313" key="3">
    <source>
        <dbReference type="Proteomes" id="UP000430332"/>
    </source>
</evidence>
<gene>
    <name evidence="2" type="ORF">B4963_0029</name>
</gene>
<proteinExistence type="predicted"/>
<keyword evidence="3" id="KW-1185">Reference proteome</keyword>
<keyword evidence="1" id="KW-0175">Coiled coil</keyword>
<evidence type="ECO:0000256" key="1">
    <source>
        <dbReference type="SAM" id="Coils"/>
    </source>
</evidence>
<accession>A0A678Q5U3</accession>
<evidence type="ECO:0000313" key="2">
    <source>
        <dbReference type="EMBL" id="ARB11009.1"/>
    </source>
</evidence>
<dbReference type="Proteomes" id="UP000430332">
    <property type="component" value="Segment"/>
</dbReference>
<sequence length="63" mass="7477">MLNKEIRIKIHRENLAEFDRRIIGLESDLERINEERREYINRNDLNKDGTLKPEVKDAQAGTV</sequence>
<name>A0A678Q5U3_9CAUD</name>
<protein>
    <submittedName>
        <fullName evidence="2">Uncharacterized protein</fullName>
    </submittedName>
</protein>
<organism evidence="2 3">
    <name type="scientific">Pectobacterium phage phiA41</name>
    <dbReference type="NCBI Taxonomy" id="1965354"/>
    <lineage>
        <taxon>Viruses</taxon>
        <taxon>Duplodnaviria</taxon>
        <taxon>Heunggongvirae</taxon>
        <taxon>Uroviricota</taxon>
        <taxon>Caudoviricetes</taxon>
        <taxon>Schitoviridae</taxon>
        <taxon>Cbunavirus</taxon>
        <taxon>Cbunavirus A41</taxon>
    </lineage>
</organism>
<feature type="coiled-coil region" evidence="1">
    <location>
        <begin position="15"/>
        <end position="42"/>
    </location>
</feature>
<reference evidence="2 3" key="1">
    <citation type="submission" date="2017-03" db="EMBL/GenBank/DDBJ databases">
        <title>Isolation and genomic, phenotypic and morphological characterization of the first Podoviridae lytic bacteriophages (phi)A38 and (phi)A41 infecting Pectobacterium wasabiae.</title>
        <authorList>
            <person name="Czajkowski R."/>
            <person name="Smolarska A."/>
            <person name="Rabalski L."/>
            <person name="Narajczyk M."/>
        </authorList>
    </citation>
    <scope>NUCLEOTIDE SEQUENCE [LARGE SCALE GENOMIC DNA]</scope>
</reference>